<dbReference type="InterPro" id="IPR026444">
    <property type="entry name" value="Secre_tail"/>
</dbReference>
<dbReference type="OrthoDB" id="657277at2"/>
<dbReference type="GO" id="GO:0004553">
    <property type="term" value="F:hydrolase activity, hydrolyzing O-glycosyl compounds"/>
    <property type="evidence" value="ECO:0007669"/>
    <property type="project" value="InterPro"/>
</dbReference>
<dbReference type="SUPFAM" id="SSF49899">
    <property type="entry name" value="Concanavalin A-like lectins/glucanases"/>
    <property type="match status" value="1"/>
</dbReference>
<dbReference type="Pfam" id="PF18962">
    <property type="entry name" value="Por_Secre_tail"/>
    <property type="match status" value="1"/>
</dbReference>
<proteinExistence type="inferred from homology"/>
<dbReference type="GO" id="GO:0005975">
    <property type="term" value="P:carbohydrate metabolic process"/>
    <property type="evidence" value="ECO:0007669"/>
    <property type="project" value="InterPro"/>
</dbReference>
<dbReference type="EMBL" id="FQYP01000007">
    <property type="protein sequence ID" value="SHJ27486.1"/>
    <property type="molecule type" value="Genomic_DNA"/>
</dbReference>
<feature type="domain" description="GH16" evidence="4">
    <location>
        <begin position="19"/>
        <end position="283"/>
    </location>
</feature>
<dbReference type="InterPro" id="IPR000757">
    <property type="entry name" value="Beta-glucanase-like"/>
</dbReference>
<reference evidence="6" key="1">
    <citation type="submission" date="2016-11" db="EMBL/GenBank/DDBJ databases">
        <authorList>
            <person name="Varghese N."/>
            <person name="Submissions S."/>
        </authorList>
    </citation>
    <scope>NUCLEOTIDE SEQUENCE [LARGE SCALE GENOMIC DNA]</scope>
    <source>
        <strain evidence="6">DSM 22623</strain>
    </source>
</reference>
<comment type="similarity">
    <text evidence="1">Belongs to the glycosyl hydrolase 16 family.</text>
</comment>
<evidence type="ECO:0000256" key="1">
    <source>
        <dbReference type="ARBA" id="ARBA00006865"/>
    </source>
</evidence>
<name>A0A1M6HZ22_9FLAO</name>
<dbReference type="Gene3D" id="2.60.120.200">
    <property type="match status" value="1"/>
</dbReference>
<evidence type="ECO:0000256" key="3">
    <source>
        <dbReference type="SAM" id="SignalP"/>
    </source>
</evidence>
<dbReference type="NCBIfam" id="TIGR04183">
    <property type="entry name" value="Por_Secre_tail"/>
    <property type="match status" value="1"/>
</dbReference>
<evidence type="ECO:0000259" key="4">
    <source>
        <dbReference type="PROSITE" id="PS51762"/>
    </source>
</evidence>
<keyword evidence="2 3" id="KW-0732">Signal</keyword>
<dbReference type="RefSeq" id="WP_073317687.1">
    <property type="nucleotide sequence ID" value="NZ_FQYP01000007.1"/>
</dbReference>
<dbReference type="SUPFAM" id="SSF50370">
    <property type="entry name" value="Ricin B-like lectins"/>
    <property type="match status" value="1"/>
</dbReference>
<feature type="signal peptide" evidence="3">
    <location>
        <begin position="1"/>
        <end position="22"/>
    </location>
</feature>
<dbReference type="PROSITE" id="PS51762">
    <property type="entry name" value="GH16_2"/>
    <property type="match status" value="1"/>
</dbReference>
<dbReference type="Pfam" id="PF14200">
    <property type="entry name" value="RicinB_lectin_2"/>
    <property type="match status" value="1"/>
</dbReference>
<dbReference type="PROSITE" id="PS50231">
    <property type="entry name" value="RICIN_B_LECTIN"/>
    <property type="match status" value="1"/>
</dbReference>
<feature type="chain" id="PRO_5012906623" evidence="3">
    <location>
        <begin position="23"/>
        <end position="724"/>
    </location>
</feature>
<gene>
    <name evidence="5" type="ORF">SAMN04488508_1077</name>
</gene>
<protein>
    <submittedName>
        <fullName evidence="5">Por secretion system C-terminal sorting domain-containing protein</fullName>
    </submittedName>
</protein>
<dbReference type="CDD" id="cd00161">
    <property type="entry name" value="beta-trefoil_Ricin-like"/>
    <property type="match status" value="1"/>
</dbReference>
<keyword evidence="6" id="KW-1185">Reference proteome</keyword>
<dbReference type="AlphaFoldDB" id="A0A1M6HZ22"/>
<evidence type="ECO:0000313" key="6">
    <source>
        <dbReference type="Proteomes" id="UP000184432"/>
    </source>
</evidence>
<dbReference type="InterPro" id="IPR000772">
    <property type="entry name" value="Ricin_B_lectin"/>
</dbReference>
<organism evidence="5 6">
    <name type="scientific">Aquimarina spongiae</name>
    <dbReference type="NCBI Taxonomy" id="570521"/>
    <lineage>
        <taxon>Bacteria</taxon>
        <taxon>Pseudomonadati</taxon>
        <taxon>Bacteroidota</taxon>
        <taxon>Flavobacteriia</taxon>
        <taxon>Flavobacteriales</taxon>
        <taxon>Flavobacteriaceae</taxon>
        <taxon>Aquimarina</taxon>
    </lineage>
</organism>
<dbReference type="Proteomes" id="UP000184432">
    <property type="component" value="Unassembled WGS sequence"/>
</dbReference>
<dbReference type="InterPro" id="IPR035992">
    <property type="entry name" value="Ricin_B-like_lectins"/>
</dbReference>
<evidence type="ECO:0000256" key="2">
    <source>
        <dbReference type="ARBA" id="ARBA00022729"/>
    </source>
</evidence>
<dbReference type="Pfam" id="PF00722">
    <property type="entry name" value="Glyco_hydro_16"/>
    <property type="match status" value="1"/>
</dbReference>
<dbReference type="Gene3D" id="2.80.10.50">
    <property type="match status" value="1"/>
</dbReference>
<dbReference type="STRING" id="570521.SAMN04488508_1077"/>
<accession>A0A1M6HZ22</accession>
<evidence type="ECO:0000313" key="5">
    <source>
        <dbReference type="EMBL" id="SHJ27486.1"/>
    </source>
</evidence>
<dbReference type="InterPro" id="IPR013320">
    <property type="entry name" value="ConA-like_dom_sf"/>
</dbReference>
<sequence>MKRIEIFFAVLIFCVSILQIQAQPTPPNGKKWEKVEALSDEFNGNNLNTSKWAINVSTWIGRPPGIFKQNAVKVKDGSLQFTAYKLSSPETVNGNRYTHAGALVRALKSQTYGYYECRMKANKTFMSSTFWLINKRNEGSGCDVRVTELDITETVGVNSNGASWVNNTIRNMNSNTHSRGTACNNTPVGQEGGKAGLGEPSWKGYHTYGAWWKSKDEVLFYLDGKFVYKIKPPADFDLPMYLRLVTETYDWNPPKAGQDGMNDTAANRTTYYDWVRTYKLVDDNGGSGQNTVAFNNAPTTITPQSSYTFNLDYQASTDREIVVEFWSANNWIAQQQVTVAKGQGTRAITVNLPSPPVAGSGYVYKAHIRPVGTTWREALDRDQVNNVTVENEVVFEDKVAFKNAPTTINPSSAYTFDMEYSASAEREIAVSFWKNNAWVASKVEKVSKGNGVQPITVTLPSSPAIGVGYAYKAHIRPTGTNWQQALDNDQVNNVTVVSANPQLIANGTYFIASSVNNQRILARGLENHSARMHDPGNFNDQKWTFAHLGDNVYTIKNLGTGRFLEVPYARCGDGENVATWTDANDNHKKWKVIANGNNSYSLQPLHCLQSGLDRSGGANNANVQIWDFSTTNANQKWKIVPADASKSNDTLDRIVGLFPNPAKDVVTIMGQYKGEEIIVYNLLGEIVSSTIAKSDQELISISSLETGVYIISIAGKSKLQLIKE</sequence>